<dbReference type="GO" id="GO:0009279">
    <property type="term" value="C:cell outer membrane"/>
    <property type="evidence" value="ECO:0007669"/>
    <property type="project" value="UniProtKB-SubCell"/>
</dbReference>
<dbReference type="Gene3D" id="3.30.1330.60">
    <property type="entry name" value="OmpA-like domain"/>
    <property type="match status" value="1"/>
</dbReference>
<gene>
    <name evidence="7" type="ORF">W908_04365</name>
</gene>
<feature type="signal peptide" evidence="5">
    <location>
        <begin position="1"/>
        <end position="18"/>
    </location>
</feature>
<reference evidence="7 8" key="1">
    <citation type="journal article" date="2015" name="Genome Announc.">
        <title>Genome Sequence of 'Candidatus Thioglobus singularis' Strain PS1, a Mixotroph from the SUP05 Clade of Marine Gammaproteobacteria.</title>
        <authorList>
            <person name="Marshall K.T."/>
            <person name="Morris R.M."/>
        </authorList>
    </citation>
    <scope>NUCLEOTIDE SEQUENCE [LARGE SCALE GENOMIC DNA]</scope>
    <source>
        <strain evidence="7 8">PS1</strain>
    </source>
</reference>
<dbReference type="OrthoDB" id="9809164at2"/>
<evidence type="ECO:0000256" key="1">
    <source>
        <dbReference type="ARBA" id="ARBA00004442"/>
    </source>
</evidence>
<evidence type="ECO:0000313" key="7">
    <source>
        <dbReference type="EMBL" id="ALE01879.1"/>
    </source>
</evidence>
<sequence>MSKKILLLSSVIFLSSCAATNISELGDKFLDLINPSDDATEVAMLSGEENLIAMDEAGGFTIDELEELSNDELIAIAKEKGLEDLILLDEDGNLLNRDQIINAIVESAALLESKSEELESMSDDELIEVAVSKGLTELIVLDADGNLANRDELVEALLESAAATEAAISEFGNNADSFTLYFAYDDTEIDEVATRTIIQHANFMQENPSVNLRLEGHADERGTREYNLALGENRALSVKEVLGLYNLDDRIIVVSYGEESPILTGSNEEAWEKNRRVEFSYY</sequence>
<dbReference type="AlphaFoldDB" id="A0A0M4M2M9"/>
<dbReference type="KEGG" id="tsn:W908_04365"/>
<dbReference type="InterPro" id="IPR006665">
    <property type="entry name" value="OmpA-like"/>
</dbReference>
<dbReference type="Proteomes" id="UP000068905">
    <property type="component" value="Chromosome"/>
</dbReference>
<dbReference type="STRING" id="1125411.W908_04365"/>
<dbReference type="InterPro" id="IPR050330">
    <property type="entry name" value="Bact_OuterMem_StrucFunc"/>
</dbReference>
<evidence type="ECO:0000256" key="4">
    <source>
        <dbReference type="PROSITE-ProRule" id="PRU00473"/>
    </source>
</evidence>
<dbReference type="PROSITE" id="PS51257">
    <property type="entry name" value="PROKAR_LIPOPROTEIN"/>
    <property type="match status" value="1"/>
</dbReference>
<dbReference type="PATRIC" id="fig|1125411.7.peg.855"/>
<feature type="chain" id="PRO_5005798355" evidence="5">
    <location>
        <begin position="19"/>
        <end position="282"/>
    </location>
</feature>
<keyword evidence="5" id="KW-0732">Signal</keyword>
<keyword evidence="3" id="KW-0998">Cell outer membrane</keyword>
<keyword evidence="7" id="KW-0969">Cilium</keyword>
<organism evidence="7 8">
    <name type="scientific">Candidatus Pseudothioglobus singularis PS1</name>
    <dbReference type="NCBI Taxonomy" id="1125411"/>
    <lineage>
        <taxon>Bacteria</taxon>
        <taxon>Pseudomonadati</taxon>
        <taxon>Pseudomonadota</taxon>
        <taxon>Gammaproteobacteria</taxon>
        <taxon>Candidatus Pseudothioglobaceae</taxon>
        <taxon>Candidatus Pseudothioglobus</taxon>
    </lineage>
</organism>
<name>A0A0M4M2M9_9GAMM</name>
<evidence type="ECO:0000256" key="5">
    <source>
        <dbReference type="SAM" id="SignalP"/>
    </source>
</evidence>
<evidence type="ECO:0000313" key="8">
    <source>
        <dbReference type="Proteomes" id="UP000068905"/>
    </source>
</evidence>
<dbReference type="PANTHER" id="PTHR30329">
    <property type="entry name" value="STATOR ELEMENT OF FLAGELLAR MOTOR COMPLEX"/>
    <property type="match status" value="1"/>
</dbReference>
<evidence type="ECO:0000259" key="6">
    <source>
        <dbReference type="PROSITE" id="PS51123"/>
    </source>
</evidence>
<dbReference type="PRINTS" id="PR01021">
    <property type="entry name" value="OMPADOMAIN"/>
</dbReference>
<feature type="domain" description="OmpA-like" evidence="6">
    <location>
        <begin position="169"/>
        <end position="282"/>
    </location>
</feature>
<dbReference type="CDD" id="cd07185">
    <property type="entry name" value="OmpA_C-like"/>
    <property type="match status" value="1"/>
</dbReference>
<proteinExistence type="predicted"/>
<evidence type="ECO:0000256" key="2">
    <source>
        <dbReference type="ARBA" id="ARBA00023136"/>
    </source>
</evidence>
<keyword evidence="7" id="KW-0966">Cell projection</keyword>
<dbReference type="Pfam" id="PF00691">
    <property type="entry name" value="OmpA"/>
    <property type="match status" value="1"/>
</dbReference>
<dbReference type="PANTHER" id="PTHR30329:SF21">
    <property type="entry name" value="LIPOPROTEIN YIAD-RELATED"/>
    <property type="match status" value="1"/>
</dbReference>
<dbReference type="SUPFAM" id="SSF103088">
    <property type="entry name" value="OmpA-like"/>
    <property type="match status" value="1"/>
</dbReference>
<dbReference type="InterPro" id="IPR036737">
    <property type="entry name" value="OmpA-like_sf"/>
</dbReference>
<dbReference type="EMBL" id="CP006911">
    <property type="protein sequence ID" value="ALE01879.1"/>
    <property type="molecule type" value="Genomic_DNA"/>
</dbReference>
<keyword evidence="2 4" id="KW-0472">Membrane</keyword>
<dbReference type="PROSITE" id="PS51123">
    <property type="entry name" value="OMPA_2"/>
    <property type="match status" value="1"/>
</dbReference>
<evidence type="ECO:0000256" key="3">
    <source>
        <dbReference type="ARBA" id="ARBA00023237"/>
    </source>
</evidence>
<keyword evidence="7" id="KW-0282">Flagellum</keyword>
<keyword evidence="8" id="KW-1185">Reference proteome</keyword>
<dbReference type="RefSeq" id="WP_053820078.1">
    <property type="nucleotide sequence ID" value="NZ_CP006911.1"/>
</dbReference>
<dbReference type="InterPro" id="IPR006664">
    <property type="entry name" value="OMP_bac"/>
</dbReference>
<accession>A0A0M4M2M9</accession>
<comment type="subcellular location">
    <subcellularLocation>
        <location evidence="1">Cell outer membrane</location>
    </subcellularLocation>
</comment>
<protein>
    <submittedName>
        <fullName evidence="7">Flagellar motor protein MotB</fullName>
    </submittedName>
</protein>